<feature type="compositionally biased region" description="Basic and acidic residues" evidence="1">
    <location>
        <begin position="31"/>
        <end position="50"/>
    </location>
</feature>
<comment type="caution">
    <text evidence="2">The sequence shown here is derived from an EMBL/GenBank/DDBJ whole genome shotgun (WGS) entry which is preliminary data.</text>
</comment>
<evidence type="ECO:0000313" key="3">
    <source>
        <dbReference type="Proteomes" id="UP001367316"/>
    </source>
</evidence>
<gene>
    <name evidence="2" type="ORF">JOL62DRAFT_197253</name>
</gene>
<sequence>MKTSLSALVQKLDTHLQNRVPWKDTLTSGNRVEHEGRNQRTPRESVERTKYQRRISLTPRPREETNNGEAADGSSRGPLCSPQRTYKGRGRRNKITPLPRARKVHPNDLGATWTAPSTRPQLMFEINIPNARLPQIASPCCRNHTGVTLHTVAPLASECTKTRRDSGVGAVSPSQCLDIQNVQLRLPVRIVVIDIVVPAPYRQTLLPTQPPRYTKTLFNNIRNWRCPSIPRASVPNDTASPLTLAYEVRGSSIGCGRRGTLQSPPQLEDVWMDSLQPPADVVASCSSRAHATPNGSSSTI</sequence>
<evidence type="ECO:0000256" key="1">
    <source>
        <dbReference type="SAM" id="MobiDB-lite"/>
    </source>
</evidence>
<feature type="compositionally biased region" description="Basic residues" evidence="1">
    <location>
        <begin position="86"/>
        <end position="95"/>
    </location>
</feature>
<reference evidence="2 3" key="1">
    <citation type="submission" date="2024-04" db="EMBL/GenBank/DDBJ databases">
        <title>Phyllosticta paracitricarpa is synonymous to the EU quarantine fungus P. citricarpa based on phylogenomic analyses.</title>
        <authorList>
            <consortium name="Lawrence Berkeley National Laboratory"/>
            <person name="Van ingen-buijs V.A."/>
            <person name="Van westerhoven A.C."/>
            <person name="Haridas S."/>
            <person name="Skiadas P."/>
            <person name="Martin F."/>
            <person name="Groenewald J.Z."/>
            <person name="Crous P.W."/>
            <person name="Seidl M.F."/>
        </authorList>
    </citation>
    <scope>NUCLEOTIDE SEQUENCE [LARGE SCALE GENOMIC DNA]</scope>
    <source>
        <strain evidence="2 3">CBS 141358</strain>
    </source>
</reference>
<keyword evidence="3" id="KW-1185">Reference proteome</keyword>
<evidence type="ECO:0000313" key="2">
    <source>
        <dbReference type="EMBL" id="KAK7608945.1"/>
    </source>
</evidence>
<feature type="region of interest" description="Disordered" evidence="1">
    <location>
        <begin position="20"/>
        <end position="95"/>
    </location>
</feature>
<protein>
    <submittedName>
        <fullName evidence="2">Uncharacterized protein</fullName>
    </submittedName>
</protein>
<accession>A0ABR1N1B1</accession>
<organism evidence="2 3">
    <name type="scientific">Phyllosticta paracitricarpa</name>
    <dbReference type="NCBI Taxonomy" id="2016321"/>
    <lineage>
        <taxon>Eukaryota</taxon>
        <taxon>Fungi</taxon>
        <taxon>Dikarya</taxon>
        <taxon>Ascomycota</taxon>
        <taxon>Pezizomycotina</taxon>
        <taxon>Dothideomycetes</taxon>
        <taxon>Dothideomycetes incertae sedis</taxon>
        <taxon>Botryosphaeriales</taxon>
        <taxon>Phyllostictaceae</taxon>
        <taxon>Phyllosticta</taxon>
    </lineage>
</organism>
<name>A0ABR1N1B1_9PEZI</name>
<dbReference type="EMBL" id="JBBPBF010000026">
    <property type="protein sequence ID" value="KAK7608945.1"/>
    <property type="molecule type" value="Genomic_DNA"/>
</dbReference>
<dbReference type="Proteomes" id="UP001367316">
    <property type="component" value="Unassembled WGS sequence"/>
</dbReference>
<proteinExistence type="predicted"/>